<dbReference type="PROSITE" id="PS50805">
    <property type="entry name" value="KRAB"/>
    <property type="match status" value="1"/>
</dbReference>
<evidence type="ECO:0000313" key="9">
    <source>
        <dbReference type="Ensembl" id="ENSMLUP00000020044.1"/>
    </source>
</evidence>
<dbReference type="FunFam" id="3.30.160.60:FF:000135">
    <property type="entry name" value="Zinc finger protein 358"/>
    <property type="match status" value="1"/>
</dbReference>
<evidence type="ECO:0000256" key="5">
    <source>
        <dbReference type="ARBA" id="ARBA00022833"/>
    </source>
</evidence>
<evidence type="ECO:0008006" key="11">
    <source>
        <dbReference type="Google" id="ProtNLM"/>
    </source>
</evidence>
<dbReference type="Gene3D" id="6.10.140.140">
    <property type="match status" value="1"/>
</dbReference>
<evidence type="ECO:0000259" key="8">
    <source>
        <dbReference type="PROSITE" id="PS50805"/>
    </source>
</evidence>
<evidence type="ECO:0000256" key="1">
    <source>
        <dbReference type="ARBA" id="ARBA00006991"/>
    </source>
</evidence>
<dbReference type="PANTHER" id="PTHR23232">
    <property type="entry name" value="KRAB DOMAIN C2H2 ZINC FINGER"/>
    <property type="match status" value="1"/>
</dbReference>
<dbReference type="InterPro" id="IPR036236">
    <property type="entry name" value="Znf_C2H2_sf"/>
</dbReference>
<comment type="similarity">
    <text evidence="1">Belongs to the krueppel C2H2-type zinc-finger protein family.</text>
</comment>
<feature type="domain" description="C2H2-type" evidence="7">
    <location>
        <begin position="257"/>
        <end position="272"/>
    </location>
</feature>
<dbReference type="GO" id="GO:0008270">
    <property type="term" value="F:zinc ion binding"/>
    <property type="evidence" value="ECO:0007669"/>
    <property type="project" value="UniProtKB-KW"/>
</dbReference>
<dbReference type="InterPro" id="IPR036051">
    <property type="entry name" value="KRAB_dom_sf"/>
</dbReference>
<dbReference type="InterPro" id="IPR001909">
    <property type="entry name" value="KRAB"/>
</dbReference>
<evidence type="ECO:0000256" key="4">
    <source>
        <dbReference type="ARBA" id="ARBA00022771"/>
    </source>
</evidence>
<dbReference type="CDD" id="cd07765">
    <property type="entry name" value="KRAB_A-box"/>
    <property type="match status" value="1"/>
</dbReference>
<dbReference type="STRING" id="59463.ENSMLUP00000020044"/>
<dbReference type="SUPFAM" id="SSF109640">
    <property type="entry name" value="KRAB domain (Kruppel-associated box)"/>
    <property type="match status" value="1"/>
</dbReference>
<dbReference type="Pfam" id="PF01352">
    <property type="entry name" value="KRAB"/>
    <property type="match status" value="1"/>
</dbReference>
<reference evidence="9 10" key="1">
    <citation type="journal article" date="2011" name="Nature">
        <title>A high-resolution map of human evolutionary constraint using 29 mammals.</title>
        <authorList>
            <person name="Lindblad-Toh K."/>
            <person name="Garber M."/>
            <person name="Zuk O."/>
            <person name="Lin M.F."/>
            <person name="Parker B.J."/>
            <person name="Washietl S."/>
            <person name="Kheradpour P."/>
            <person name="Ernst J."/>
            <person name="Jordan G."/>
            <person name="Mauceli E."/>
            <person name="Ward L.D."/>
            <person name="Lowe C.B."/>
            <person name="Holloway A.K."/>
            <person name="Clamp M."/>
            <person name="Gnerre S."/>
            <person name="Alfoldi J."/>
            <person name="Beal K."/>
            <person name="Chang J."/>
            <person name="Clawson H."/>
            <person name="Cuff J."/>
            <person name="Di Palma F."/>
            <person name="Fitzgerald S."/>
            <person name="Flicek P."/>
            <person name="Guttman M."/>
            <person name="Hubisz M.J."/>
            <person name="Jaffe D.B."/>
            <person name="Jungreis I."/>
            <person name="Kent W.J."/>
            <person name="Kostka D."/>
            <person name="Lara M."/>
            <person name="Martins A.L."/>
            <person name="Massingham T."/>
            <person name="Moltke I."/>
            <person name="Raney B.J."/>
            <person name="Rasmussen M.D."/>
            <person name="Robinson J."/>
            <person name="Stark A."/>
            <person name="Vilella A.J."/>
            <person name="Wen J."/>
            <person name="Xie X."/>
            <person name="Zody M.C."/>
            <person name="Baldwin J."/>
            <person name="Bloom T."/>
            <person name="Chin C.W."/>
            <person name="Heiman D."/>
            <person name="Nicol R."/>
            <person name="Nusbaum C."/>
            <person name="Young S."/>
            <person name="Wilkinson J."/>
            <person name="Worley K.C."/>
            <person name="Kovar C.L."/>
            <person name="Muzny D.M."/>
            <person name="Gibbs R.A."/>
            <person name="Cree A."/>
            <person name="Dihn H.H."/>
            <person name="Fowler G."/>
            <person name="Jhangiani S."/>
            <person name="Joshi V."/>
            <person name="Lee S."/>
            <person name="Lewis L.R."/>
            <person name="Nazareth L.V."/>
            <person name="Okwuonu G."/>
            <person name="Santibanez J."/>
            <person name="Warren W.C."/>
            <person name="Mardis E.R."/>
            <person name="Weinstock G.M."/>
            <person name="Wilson R.K."/>
            <person name="Delehaunty K."/>
            <person name="Dooling D."/>
            <person name="Fronik C."/>
            <person name="Fulton L."/>
            <person name="Fulton B."/>
            <person name="Graves T."/>
            <person name="Minx P."/>
            <person name="Sodergren E."/>
            <person name="Birney E."/>
            <person name="Margulies E.H."/>
            <person name="Herrero J."/>
            <person name="Green E.D."/>
            <person name="Haussler D."/>
            <person name="Siepel A."/>
            <person name="Goldman N."/>
            <person name="Pollard K.S."/>
            <person name="Pedersen J.S."/>
            <person name="Lander E.S."/>
            <person name="Kellis M."/>
        </authorList>
    </citation>
    <scope>NUCLEOTIDE SEQUENCE [LARGE SCALE GENOMIC DNA]</scope>
</reference>
<dbReference type="Proteomes" id="UP000001074">
    <property type="component" value="Unassembled WGS sequence"/>
</dbReference>
<dbReference type="EMBL" id="AAPE02049163">
    <property type="status" value="NOT_ANNOTATED_CDS"/>
    <property type="molecule type" value="Genomic_DNA"/>
</dbReference>
<feature type="domain" description="KRAB" evidence="8">
    <location>
        <begin position="1"/>
        <end position="74"/>
    </location>
</feature>
<dbReference type="HOGENOM" id="CLU_002678_55_0_1"/>
<evidence type="ECO:0000256" key="2">
    <source>
        <dbReference type="ARBA" id="ARBA00022723"/>
    </source>
</evidence>
<sequence length="272" mass="30665">VNFEDVAIAFSQEEWGLLDEPQRLLYCDVMLEVFALISSVDVAFSLLQQTMGSEKNMQGEPWFFHRVNMQDGLRRGLALLSCNCGLVSGCWHKRDDEEANSEQSVYVQGESQVGAFKTAPATQKTHLCKWCFSVLKDIFHLTELQAAYFNKKAFCTDTCLSDNCFSANPHQQQRDASGQKPWKEDMDRASLVSQCSFYLIWVPSTTREIGKDLPAISDILQHQDTFNTGEPHSGREIPQEFLSGRGHDEVHSGEKPYECSDCGKSFSHSSTL</sequence>
<evidence type="ECO:0000313" key="10">
    <source>
        <dbReference type="Proteomes" id="UP000001074"/>
    </source>
</evidence>
<organism evidence="9 10">
    <name type="scientific">Myotis lucifugus</name>
    <name type="common">Little brown bat</name>
    <dbReference type="NCBI Taxonomy" id="59463"/>
    <lineage>
        <taxon>Eukaryota</taxon>
        <taxon>Metazoa</taxon>
        <taxon>Chordata</taxon>
        <taxon>Craniata</taxon>
        <taxon>Vertebrata</taxon>
        <taxon>Euteleostomi</taxon>
        <taxon>Mammalia</taxon>
        <taxon>Eutheria</taxon>
        <taxon>Laurasiatheria</taxon>
        <taxon>Chiroptera</taxon>
        <taxon>Yangochiroptera</taxon>
        <taxon>Vespertilionidae</taxon>
        <taxon>Myotis</taxon>
    </lineage>
</organism>
<keyword evidence="10" id="KW-1185">Reference proteome</keyword>
<dbReference type="PANTHER" id="PTHR23232:SF133">
    <property type="entry name" value="RIKEN CDNA 1700020N01 GENE"/>
    <property type="match status" value="1"/>
</dbReference>
<protein>
    <recommendedName>
        <fullName evidence="11">KRAB domain-containing protein</fullName>
    </recommendedName>
</protein>
<evidence type="ECO:0000256" key="3">
    <source>
        <dbReference type="ARBA" id="ARBA00022737"/>
    </source>
</evidence>
<dbReference type="eggNOG" id="KOG1721">
    <property type="taxonomic scope" value="Eukaryota"/>
</dbReference>
<dbReference type="GeneTree" id="ENSGT00940000154693"/>
<dbReference type="GO" id="GO:0006355">
    <property type="term" value="P:regulation of DNA-templated transcription"/>
    <property type="evidence" value="ECO:0007669"/>
    <property type="project" value="InterPro"/>
</dbReference>
<accession>G1Q8L1</accession>
<dbReference type="SUPFAM" id="SSF57667">
    <property type="entry name" value="beta-beta-alpha zinc fingers"/>
    <property type="match status" value="1"/>
</dbReference>
<dbReference type="InterPro" id="IPR013087">
    <property type="entry name" value="Znf_C2H2_type"/>
</dbReference>
<evidence type="ECO:0000256" key="6">
    <source>
        <dbReference type="PROSITE-ProRule" id="PRU00042"/>
    </source>
</evidence>
<keyword evidence="2" id="KW-0479">Metal-binding</keyword>
<dbReference type="InParanoid" id="G1Q8L1"/>
<dbReference type="PROSITE" id="PS50157">
    <property type="entry name" value="ZINC_FINGER_C2H2_2"/>
    <property type="match status" value="1"/>
</dbReference>
<proteinExistence type="inferred from homology"/>
<dbReference type="Gene3D" id="3.30.160.60">
    <property type="entry name" value="Classic Zinc Finger"/>
    <property type="match status" value="1"/>
</dbReference>
<dbReference type="InterPro" id="IPR050169">
    <property type="entry name" value="Krueppel_C2H2_ZnF"/>
</dbReference>
<reference evidence="9" key="3">
    <citation type="submission" date="2025-09" db="UniProtKB">
        <authorList>
            <consortium name="Ensembl"/>
        </authorList>
    </citation>
    <scope>IDENTIFICATION</scope>
</reference>
<name>G1Q8L1_MYOLU</name>
<dbReference type="AlphaFoldDB" id="G1Q8L1"/>
<keyword evidence="5" id="KW-0862">Zinc</keyword>
<dbReference type="SMART" id="SM00349">
    <property type="entry name" value="KRAB"/>
    <property type="match status" value="1"/>
</dbReference>
<keyword evidence="4 6" id="KW-0863">Zinc-finger</keyword>
<evidence type="ECO:0000259" key="7">
    <source>
        <dbReference type="PROSITE" id="PS50157"/>
    </source>
</evidence>
<dbReference type="Ensembl" id="ENSMLUT00000013075.2">
    <property type="protein sequence ID" value="ENSMLUP00000020044.1"/>
    <property type="gene ID" value="ENSMLUG00000024225.1"/>
</dbReference>
<keyword evidence="3" id="KW-0677">Repeat</keyword>
<reference evidence="9" key="2">
    <citation type="submission" date="2025-08" db="UniProtKB">
        <authorList>
            <consortium name="Ensembl"/>
        </authorList>
    </citation>
    <scope>IDENTIFICATION</scope>
</reference>